<evidence type="ECO:0000259" key="2">
    <source>
        <dbReference type="Pfam" id="PF01266"/>
    </source>
</evidence>
<organism evidence="3 4">
    <name type="scientific">Rhodoferax potami</name>
    <dbReference type="NCBI Taxonomy" id="3068338"/>
    <lineage>
        <taxon>Bacteria</taxon>
        <taxon>Pseudomonadati</taxon>
        <taxon>Pseudomonadota</taxon>
        <taxon>Betaproteobacteria</taxon>
        <taxon>Burkholderiales</taxon>
        <taxon>Comamonadaceae</taxon>
        <taxon>Rhodoferax</taxon>
    </lineage>
</organism>
<dbReference type="PANTHER" id="PTHR13847:SF275">
    <property type="entry name" value="GAMMA-GLUTAMYLPUTRESCINE OXIDOREDUCTASE"/>
    <property type="match status" value="1"/>
</dbReference>
<dbReference type="InterPro" id="IPR036188">
    <property type="entry name" value="FAD/NAD-bd_sf"/>
</dbReference>
<dbReference type="Pfam" id="PF01266">
    <property type="entry name" value="DAO"/>
    <property type="match status" value="1"/>
</dbReference>
<name>A0ABU3KSH9_9BURK</name>
<dbReference type="InterPro" id="IPR006076">
    <property type="entry name" value="FAD-dep_OxRdtase"/>
</dbReference>
<dbReference type="GO" id="GO:0016491">
    <property type="term" value="F:oxidoreductase activity"/>
    <property type="evidence" value="ECO:0007669"/>
    <property type="project" value="UniProtKB-KW"/>
</dbReference>
<gene>
    <name evidence="3" type="ORF">RAE19_17015</name>
</gene>
<dbReference type="Proteomes" id="UP001321700">
    <property type="component" value="Unassembled WGS sequence"/>
</dbReference>
<evidence type="ECO:0000313" key="3">
    <source>
        <dbReference type="EMBL" id="MDT7520387.1"/>
    </source>
</evidence>
<dbReference type="Gene3D" id="3.50.50.60">
    <property type="entry name" value="FAD/NAD(P)-binding domain"/>
    <property type="match status" value="1"/>
</dbReference>
<keyword evidence="4" id="KW-1185">Reference proteome</keyword>
<feature type="domain" description="FAD dependent oxidoreductase" evidence="2">
    <location>
        <begin position="38"/>
        <end position="387"/>
    </location>
</feature>
<proteinExistence type="predicted"/>
<dbReference type="PANTHER" id="PTHR13847">
    <property type="entry name" value="SARCOSINE DEHYDROGENASE-RELATED"/>
    <property type="match status" value="1"/>
</dbReference>
<comment type="caution">
    <text evidence="3">The sequence shown here is derived from an EMBL/GenBank/DDBJ whole genome shotgun (WGS) entry which is preliminary data.</text>
</comment>
<keyword evidence="1 3" id="KW-0560">Oxidoreductase</keyword>
<dbReference type="SUPFAM" id="SSF51905">
    <property type="entry name" value="FAD/NAD(P)-binding domain"/>
    <property type="match status" value="1"/>
</dbReference>
<evidence type="ECO:0000313" key="4">
    <source>
        <dbReference type="Proteomes" id="UP001321700"/>
    </source>
</evidence>
<sequence>MSQFVHAAAPPAHAPSYYAASGLAQPQRAPLRGSVEADVVIIGAGYTGLSSALHLAEAGFKVVVLEAAKVGWGASGRNGGQLVHSYSRDMDVIEARYGATTAQALGSMAFEGAKIIRERIAKYQIDCHFKPGGMFAAITVKQVKQLEHHKQLWERYGHQQLSLLDATESEAAIGTGRYRATLLDHSAGHMHPLRLAQGEAAAFESLGGVVHEGSPVLRIERGDPAVVHTAQGQVKARFVIVACNAYIGGLEPQLASRSMPCGTQVIATEPLGDRFPEILPTDYCVEDSNFLLDYFRLSGDRRLLYGGGVIYGARDPQHVESIIRPKLLKTFPQLKDVRIDYGWTGNFLLTLSRLPEVGRLSSNIYYSQGCSGHGVTFTHLIGRVLSEVIQGQANRFDAFAKLPHYPFPGGRWFRVPLTALGAWYYDLRDKLQI</sequence>
<reference evidence="3 4" key="1">
    <citation type="submission" date="2023-08" db="EMBL/GenBank/DDBJ databases">
        <title>Rhodoferax potami sp. nov. and Rhodoferax mekongensis sp. nov., isolated from the Mekong River in Thailand.</title>
        <authorList>
            <person name="Kitikhun S."/>
            <person name="Charoenyingcharoen P."/>
            <person name="Siriarchawattana P."/>
            <person name="Likhitrattanapisal S."/>
            <person name="Nilsakha T."/>
            <person name="Chanpet A."/>
            <person name="Rattanawaree P."/>
            <person name="Ingsriswang S."/>
        </authorList>
    </citation>
    <scope>NUCLEOTIDE SEQUENCE [LARGE SCALE GENOMIC DNA]</scope>
    <source>
        <strain evidence="3 4">TBRC 17660</strain>
    </source>
</reference>
<dbReference type="Gene3D" id="3.30.9.10">
    <property type="entry name" value="D-Amino Acid Oxidase, subunit A, domain 2"/>
    <property type="match status" value="1"/>
</dbReference>
<evidence type="ECO:0000256" key="1">
    <source>
        <dbReference type="ARBA" id="ARBA00023002"/>
    </source>
</evidence>
<dbReference type="EC" id="1.-.-.-" evidence="3"/>
<dbReference type="RefSeq" id="WP_313875990.1">
    <property type="nucleotide sequence ID" value="NZ_JAVBIK010000001.1"/>
</dbReference>
<accession>A0ABU3KSH9</accession>
<protein>
    <submittedName>
        <fullName evidence="3">FAD-binding oxidoreductase</fullName>
        <ecNumber evidence="3">1.-.-.-</ecNumber>
    </submittedName>
</protein>
<dbReference type="EMBL" id="JAVBIK010000001">
    <property type="protein sequence ID" value="MDT7520387.1"/>
    <property type="molecule type" value="Genomic_DNA"/>
</dbReference>
<dbReference type="PRINTS" id="PR00411">
    <property type="entry name" value="PNDRDTASEI"/>
</dbReference>